<sequence length="374" mass="42815">MLSNEEVESQMREDNAPFMGFNGFSDLFRPRKKRLTPEWRDFIRPLMWRCKLVELQIRDLCSHISKYEGELEECHRRKQSEGGKYAAEDHSIKSVPFSYQNQPVKLMKRRRRKRVEETVYLASYTSSHHLLSYFAKRRCLGGFVSVGEDDDRIKAVPAEEAQELFGFIGGLPSLDFKNSDAFESILRKIEEARSRVHQLRVQMDKVVTENAGKFSSDRSSIPPYDQVASCVPNLISSDVDDGSLCATSQQTAGEKLFLLECVVCNDDEETALPNMVANNGHRRKREYMETETLNCDRPLKLDPKNSEEVAIQGFAEPSGRQSETGNIQNPKTAIPSEQQRAKARAAFKSTSPRNKRKRGRRKARLGRWNRRSSG</sequence>
<keyword evidence="1" id="KW-0175">Coiled coil</keyword>
<dbReference type="PANTHER" id="PTHR34057:SF10">
    <property type="entry name" value="TRANSPOSASE, PTTA_EN_SPM, PLANT"/>
    <property type="match status" value="1"/>
</dbReference>
<dbReference type="EMBL" id="GISG01262496">
    <property type="protein sequence ID" value="MBA4674408.1"/>
    <property type="molecule type" value="Transcribed_RNA"/>
</dbReference>
<evidence type="ECO:0000256" key="1">
    <source>
        <dbReference type="SAM" id="Coils"/>
    </source>
</evidence>
<feature type="coiled-coil region" evidence="1">
    <location>
        <begin position="182"/>
        <end position="209"/>
    </location>
</feature>
<name>A0A7C9ETF8_OPUST</name>
<feature type="region of interest" description="Disordered" evidence="2">
    <location>
        <begin position="314"/>
        <end position="374"/>
    </location>
</feature>
<protein>
    <submittedName>
        <fullName evidence="3">Uncharacterized protein</fullName>
    </submittedName>
</protein>
<feature type="compositionally biased region" description="Basic residues" evidence="2">
    <location>
        <begin position="353"/>
        <end position="374"/>
    </location>
</feature>
<reference evidence="3" key="1">
    <citation type="journal article" date="2013" name="J. Plant Res.">
        <title>Effect of fungi and light on seed germination of three Opuntia species from semiarid lands of central Mexico.</title>
        <authorList>
            <person name="Delgado-Sanchez P."/>
            <person name="Jimenez-Bremont J.F."/>
            <person name="Guerrero-Gonzalez Mde L."/>
            <person name="Flores J."/>
        </authorList>
    </citation>
    <scope>NUCLEOTIDE SEQUENCE</scope>
    <source>
        <tissue evidence="3">Cladode</tissue>
    </source>
</reference>
<organism evidence="3">
    <name type="scientific">Opuntia streptacantha</name>
    <name type="common">Prickly pear cactus</name>
    <name type="synonym">Opuntia cardona</name>
    <dbReference type="NCBI Taxonomy" id="393608"/>
    <lineage>
        <taxon>Eukaryota</taxon>
        <taxon>Viridiplantae</taxon>
        <taxon>Streptophyta</taxon>
        <taxon>Embryophyta</taxon>
        <taxon>Tracheophyta</taxon>
        <taxon>Spermatophyta</taxon>
        <taxon>Magnoliopsida</taxon>
        <taxon>eudicotyledons</taxon>
        <taxon>Gunneridae</taxon>
        <taxon>Pentapetalae</taxon>
        <taxon>Caryophyllales</taxon>
        <taxon>Cactineae</taxon>
        <taxon>Cactaceae</taxon>
        <taxon>Opuntioideae</taxon>
        <taxon>Opuntia</taxon>
    </lineage>
</organism>
<dbReference type="EMBL" id="GISG01262493">
    <property type="protein sequence ID" value="MBA4674406.1"/>
    <property type="molecule type" value="Transcribed_RNA"/>
</dbReference>
<feature type="compositionally biased region" description="Polar residues" evidence="2">
    <location>
        <begin position="319"/>
        <end position="338"/>
    </location>
</feature>
<reference evidence="3" key="2">
    <citation type="submission" date="2020-07" db="EMBL/GenBank/DDBJ databases">
        <authorList>
            <person name="Vera ALvarez R."/>
            <person name="Arias-Moreno D.M."/>
            <person name="Jimenez-Jacinto V."/>
            <person name="Jimenez-Bremont J.F."/>
            <person name="Swaminathan K."/>
            <person name="Moose S.P."/>
            <person name="Guerrero-Gonzalez M.L."/>
            <person name="Marino-Ramirez L."/>
            <person name="Landsman D."/>
            <person name="Rodriguez-Kessler M."/>
            <person name="Delgado-Sanchez P."/>
        </authorList>
    </citation>
    <scope>NUCLEOTIDE SEQUENCE</scope>
    <source>
        <tissue evidence="3">Cladode</tissue>
    </source>
</reference>
<dbReference type="PANTHER" id="PTHR34057">
    <property type="entry name" value="ELONGATION FACTOR"/>
    <property type="match status" value="1"/>
</dbReference>
<evidence type="ECO:0000256" key="2">
    <source>
        <dbReference type="SAM" id="MobiDB-lite"/>
    </source>
</evidence>
<dbReference type="AlphaFoldDB" id="A0A7C9ETF8"/>
<evidence type="ECO:0000313" key="3">
    <source>
        <dbReference type="EMBL" id="MBA4674406.1"/>
    </source>
</evidence>
<proteinExistence type="predicted"/>
<accession>A0A7C9ETF8</accession>